<protein>
    <submittedName>
        <fullName evidence="2">Uncharacterized protein</fullName>
    </submittedName>
</protein>
<name>A0A4Z0A4A0_9AGAM</name>
<feature type="compositionally biased region" description="Polar residues" evidence="1">
    <location>
        <begin position="62"/>
        <end position="73"/>
    </location>
</feature>
<accession>A0A4Z0A4A0</accession>
<feature type="region of interest" description="Disordered" evidence="1">
    <location>
        <begin position="1"/>
        <end position="35"/>
    </location>
</feature>
<evidence type="ECO:0000313" key="2">
    <source>
        <dbReference type="EMBL" id="TFY81254.1"/>
    </source>
</evidence>
<evidence type="ECO:0000313" key="3">
    <source>
        <dbReference type="Proteomes" id="UP000298061"/>
    </source>
</evidence>
<organism evidence="2 3">
    <name type="scientific">Hericium alpestre</name>
    <dbReference type="NCBI Taxonomy" id="135208"/>
    <lineage>
        <taxon>Eukaryota</taxon>
        <taxon>Fungi</taxon>
        <taxon>Dikarya</taxon>
        <taxon>Basidiomycota</taxon>
        <taxon>Agaricomycotina</taxon>
        <taxon>Agaricomycetes</taxon>
        <taxon>Russulales</taxon>
        <taxon>Hericiaceae</taxon>
        <taxon>Hericium</taxon>
    </lineage>
</organism>
<reference evidence="2 3" key="1">
    <citation type="submission" date="2019-02" db="EMBL/GenBank/DDBJ databases">
        <title>Genome sequencing of the rare red list fungi Hericium alpestre (H. flagellum).</title>
        <authorList>
            <person name="Buettner E."/>
            <person name="Kellner H."/>
        </authorList>
    </citation>
    <scope>NUCLEOTIDE SEQUENCE [LARGE SCALE GENOMIC DNA]</scope>
    <source>
        <strain evidence="2 3">DSM 108284</strain>
    </source>
</reference>
<proteinExistence type="predicted"/>
<evidence type="ECO:0000256" key="1">
    <source>
        <dbReference type="SAM" id="MobiDB-lite"/>
    </source>
</evidence>
<dbReference type="Proteomes" id="UP000298061">
    <property type="component" value="Unassembled WGS sequence"/>
</dbReference>
<feature type="region of interest" description="Disordered" evidence="1">
    <location>
        <begin position="62"/>
        <end position="230"/>
    </location>
</feature>
<feature type="compositionally biased region" description="Low complexity" evidence="1">
    <location>
        <begin position="192"/>
        <end position="206"/>
    </location>
</feature>
<gene>
    <name evidence="2" type="ORF">EWM64_g2762</name>
</gene>
<dbReference type="EMBL" id="SFCI01000233">
    <property type="protein sequence ID" value="TFY81254.1"/>
    <property type="molecule type" value="Genomic_DNA"/>
</dbReference>
<keyword evidence="3" id="KW-1185">Reference proteome</keyword>
<dbReference type="AlphaFoldDB" id="A0A4Z0A4A0"/>
<sequence length="329" mass="36127">MQHPSTPGPSRRRSPASLEPATFGPGAEQSRASQHDYAHTFMMTATPNAYYPYTTQAGYANDTNVQPYQQTGASYGAPAEWPKPSYHGPSGQSSTNYSPSSADQYAATIASTSTRQSAASGSHASSEKRSKAPKPIASTSRRPKDSKPDMSSKMGRWRLGSNAPAQAPSQFFAVGELKRKDRAPSPTEMTSAAEAPTNKKAKPAATGVGTSEGVQKSDRAEKAKKHRDKLSRDVADLATRLPQHLQLFEDKPTVANIRQAIIHIDELENEAAQLRAAHFQAARQSIAFQDQIRELQSERLTHAQDLTRLKKRIDELDLELQAWRQYRQV</sequence>
<comment type="caution">
    <text evidence="2">The sequence shown here is derived from an EMBL/GenBank/DDBJ whole genome shotgun (WGS) entry which is preliminary data.</text>
</comment>
<feature type="compositionally biased region" description="Polar residues" evidence="1">
    <location>
        <begin position="90"/>
        <end position="124"/>
    </location>
</feature>